<dbReference type="AlphaFoldDB" id="A0A8J5MKE6"/>
<feature type="region of interest" description="Disordered" evidence="2">
    <location>
        <begin position="165"/>
        <end position="570"/>
    </location>
</feature>
<feature type="compositionally biased region" description="Polar residues" evidence="2">
    <location>
        <begin position="476"/>
        <end position="490"/>
    </location>
</feature>
<dbReference type="PANTHER" id="PTHR10380:SF234">
    <property type="entry name" value="CUTICULAR PROTEIN 97EA, ISOFORM A"/>
    <property type="match status" value="1"/>
</dbReference>
<feature type="compositionally biased region" description="Low complexity" evidence="2">
    <location>
        <begin position="407"/>
        <end position="449"/>
    </location>
</feature>
<comment type="caution">
    <text evidence="3">The sequence shown here is derived from an EMBL/GenBank/DDBJ whole genome shotgun (WGS) entry which is preliminary data.</text>
</comment>
<gene>
    <name evidence="3" type="ORF">Hamer_G015023</name>
</gene>
<evidence type="ECO:0000256" key="2">
    <source>
        <dbReference type="SAM" id="MobiDB-lite"/>
    </source>
</evidence>
<dbReference type="InterPro" id="IPR050468">
    <property type="entry name" value="Cuticle_Struct_Prot"/>
</dbReference>
<feature type="compositionally biased region" description="Pro residues" evidence="2">
    <location>
        <begin position="304"/>
        <end position="314"/>
    </location>
</feature>
<protein>
    <submittedName>
        <fullName evidence="3">Antho-RFamide neuropeptides-like</fullName>
    </submittedName>
</protein>
<feature type="compositionally biased region" description="Polar residues" evidence="2">
    <location>
        <begin position="535"/>
        <end position="550"/>
    </location>
</feature>
<dbReference type="Proteomes" id="UP000747542">
    <property type="component" value="Unassembled WGS sequence"/>
</dbReference>
<feature type="compositionally biased region" description="Low complexity" evidence="2">
    <location>
        <begin position="179"/>
        <end position="224"/>
    </location>
</feature>
<feature type="compositionally biased region" description="Low complexity" evidence="2">
    <location>
        <begin position="456"/>
        <end position="475"/>
    </location>
</feature>
<name>A0A8J5MKE6_HOMAM</name>
<evidence type="ECO:0000256" key="1">
    <source>
        <dbReference type="PROSITE-ProRule" id="PRU00497"/>
    </source>
</evidence>
<dbReference type="Pfam" id="PF00379">
    <property type="entry name" value="Chitin_bind_4"/>
    <property type="match status" value="1"/>
</dbReference>
<proteinExistence type="predicted"/>
<feature type="compositionally biased region" description="Low complexity" evidence="2">
    <location>
        <begin position="293"/>
        <end position="303"/>
    </location>
</feature>
<dbReference type="GO" id="GO:0062129">
    <property type="term" value="C:chitin-based extracellular matrix"/>
    <property type="evidence" value="ECO:0007669"/>
    <property type="project" value="TreeGrafter"/>
</dbReference>
<feature type="compositionally biased region" description="Polar residues" evidence="2">
    <location>
        <begin position="275"/>
        <end position="289"/>
    </location>
</feature>
<dbReference type="PRINTS" id="PR01217">
    <property type="entry name" value="PRICHEXTENSN"/>
</dbReference>
<organism evidence="3 4">
    <name type="scientific">Homarus americanus</name>
    <name type="common">American lobster</name>
    <dbReference type="NCBI Taxonomy" id="6706"/>
    <lineage>
        <taxon>Eukaryota</taxon>
        <taxon>Metazoa</taxon>
        <taxon>Ecdysozoa</taxon>
        <taxon>Arthropoda</taxon>
        <taxon>Crustacea</taxon>
        <taxon>Multicrustacea</taxon>
        <taxon>Malacostraca</taxon>
        <taxon>Eumalacostraca</taxon>
        <taxon>Eucarida</taxon>
        <taxon>Decapoda</taxon>
        <taxon>Pleocyemata</taxon>
        <taxon>Astacidea</taxon>
        <taxon>Nephropoidea</taxon>
        <taxon>Nephropidae</taxon>
        <taxon>Homarus</taxon>
    </lineage>
</organism>
<keyword evidence="3" id="KW-0527">Neuropeptide</keyword>
<dbReference type="EMBL" id="JAHLQT010044109">
    <property type="protein sequence ID" value="KAG7154671.1"/>
    <property type="molecule type" value="Genomic_DNA"/>
</dbReference>
<feature type="compositionally biased region" description="Pro residues" evidence="2">
    <location>
        <begin position="553"/>
        <end position="564"/>
    </location>
</feature>
<dbReference type="GO" id="GO:0008010">
    <property type="term" value="F:structural constituent of chitin-based larval cuticle"/>
    <property type="evidence" value="ECO:0007669"/>
    <property type="project" value="TreeGrafter"/>
</dbReference>
<accession>A0A8J5MKE6</accession>
<sequence>MLCRAWSSRRKCGATPLLHAVALAAATIVTDFNAERHKITRRMGYKVLLLLCLLAYAWAEDMTEAPLEDLETAADTTDTENSTVVPILRHINEVNEDGSYTFGFEAADGTFKIETRDNLGNVKGKYGYTDDFGDLKVVEYTAGNATGFEVKSDLLPKVVLPPPINAQQLPGLPPRPRRPQFNPQRIPQSQQFAPQPHFTQPQRPQFQPQPGQFAPQPQSGQFAPQPQPGRFAPQPQPGRFAPQPQPGRFAPQPQPGRFAPQPQPGRFAPQPQPQPQINFHSQPQSQFAPQSEARPQFARRLQPQPLPRPQPVNQPRPQFDAQPQIPLNTQRKFTPPRFRPQPQAPQVTERPINVALDGFSEDNNQDGFVDGSPEEAQKGNPVAPPAALPAGTFTLPQNPQPRPQFAPQKPRPQLFPQQPQFAPQQPQFAPQQPQFAPPQQQFFPQQVPQGFNRFSPQQPQFAPQQLTRQQIQQQQFLASHQGLNPQQSARPQFFGGQQGVPQFFPQQQLTPQQLQDARFDAQQFVPQQFQGQRFGSPQQFSQSITQQSVALPTPVPKPAAPQPTPNSAKA</sequence>
<dbReference type="InterPro" id="IPR000618">
    <property type="entry name" value="Insect_cuticle"/>
</dbReference>
<reference evidence="3" key="1">
    <citation type="journal article" date="2021" name="Sci. Adv.">
        <title>The American lobster genome reveals insights on longevity, neural, and immune adaptations.</title>
        <authorList>
            <person name="Polinski J.M."/>
            <person name="Zimin A.V."/>
            <person name="Clark K.F."/>
            <person name="Kohn A.B."/>
            <person name="Sadowski N."/>
            <person name="Timp W."/>
            <person name="Ptitsyn A."/>
            <person name="Khanna P."/>
            <person name="Romanova D.Y."/>
            <person name="Williams P."/>
            <person name="Greenwood S.J."/>
            <person name="Moroz L.L."/>
            <person name="Walt D.R."/>
            <person name="Bodnar A.G."/>
        </authorList>
    </citation>
    <scope>NUCLEOTIDE SEQUENCE</scope>
    <source>
        <strain evidence="3">GMGI-L3</strain>
    </source>
</reference>
<keyword evidence="4" id="KW-1185">Reference proteome</keyword>
<evidence type="ECO:0000313" key="3">
    <source>
        <dbReference type="EMBL" id="KAG7154671.1"/>
    </source>
</evidence>
<dbReference type="PROSITE" id="PS51155">
    <property type="entry name" value="CHIT_BIND_RR_2"/>
    <property type="match status" value="1"/>
</dbReference>
<keyword evidence="1" id="KW-0193">Cuticle</keyword>
<dbReference type="PANTHER" id="PTHR10380">
    <property type="entry name" value="CUTICLE PROTEIN"/>
    <property type="match status" value="1"/>
</dbReference>
<dbReference type="GO" id="GO:0007218">
    <property type="term" value="P:neuropeptide signaling pathway"/>
    <property type="evidence" value="ECO:0007669"/>
    <property type="project" value="UniProtKB-KW"/>
</dbReference>
<evidence type="ECO:0000313" key="4">
    <source>
        <dbReference type="Proteomes" id="UP000747542"/>
    </source>
</evidence>
<feature type="compositionally biased region" description="Low complexity" evidence="2">
    <location>
        <begin position="491"/>
        <end position="534"/>
    </location>
</feature>